<comment type="subcellular location">
    <subcellularLocation>
        <location evidence="1">Periplasm</location>
    </subcellularLocation>
</comment>
<dbReference type="Gene3D" id="3.40.190.10">
    <property type="entry name" value="Periplasmic binding protein-like II"/>
    <property type="match status" value="2"/>
</dbReference>
<evidence type="ECO:0000256" key="2">
    <source>
        <dbReference type="ARBA" id="ARBA00008520"/>
    </source>
</evidence>
<reference evidence="5 6" key="1">
    <citation type="submission" date="2017-07" db="EMBL/GenBank/DDBJ databases">
        <title>Draft Genome Sequences of Select Purple Nonsulfur Bacteria.</title>
        <authorList>
            <person name="Lasarre B."/>
            <person name="Mckinlay J.B."/>
        </authorList>
    </citation>
    <scope>NUCLEOTIDE SEQUENCE [LARGE SCALE GENOMIC DNA]</scope>
    <source>
        <strain evidence="5 6">DSM 11290</strain>
    </source>
</reference>
<dbReference type="RefSeq" id="WP_111432671.1">
    <property type="nucleotide sequence ID" value="NZ_JACIGG010000012.1"/>
</dbReference>
<proteinExistence type="inferred from homology"/>
<dbReference type="GO" id="GO:0042597">
    <property type="term" value="C:periplasmic space"/>
    <property type="evidence" value="ECO:0007669"/>
    <property type="project" value="UniProtKB-SubCell"/>
</dbReference>
<dbReference type="PANTHER" id="PTHR43649:SF12">
    <property type="entry name" value="DIACETYLCHITOBIOSE BINDING PROTEIN DASA"/>
    <property type="match status" value="1"/>
</dbReference>
<feature type="chain" id="PRO_5016331678" description="Sugar ABC transporter substrate-binding protein" evidence="4">
    <location>
        <begin position="28"/>
        <end position="442"/>
    </location>
</feature>
<dbReference type="InterPro" id="IPR006059">
    <property type="entry name" value="SBP"/>
</dbReference>
<dbReference type="AlphaFoldDB" id="A0A327K296"/>
<dbReference type="EMBL" id="NPEV01000003">
    <property type="protein sequence ID" value="RAI29508.1"/>
    <property type="molecule type" value="Genomic_DNA"/>
</dbReference>
<dbReference type="InterPro" id="IPR050490">
    <property type="entry name" value="Bact_solute-bd_prot1"/>
</dbReference>
<protein>
    <recommendedName>
        <fullName evidence="7">Sugar ABC transporter substrate-binding protein</fullName>
    </recommendedName>
</protein>
<feature type="signal peptide" evidence="4">
    <location>
        <begin position="1"/>
        <end position="27"/>
    </location>
</feature>
<comment type="similarity">
    <text evidence="2">Belongs to the bacterial solute-binding protein 1 family.</text>
</comment>
<sequence length="442" mass="47272">MQRQNLSKIAALAAAGIMALGLGTASAQDKPYDGVTIRVLSTQQPWDIEVQKRVAAFQEATGATVEYDLYAFGQAVQKIAVELSTGSPAYDVFFLEASDVSRFAAAGRLSPLDDAIASENFDVDDFIPSTVKAFTYDGKVMGLPYFAATQLYYWNGPMIEEAGLTAPPETWEDMLTLCGALKDKGVAPCTAMRGKPSTSENIWYWTQIMLGEGGTWVKDFPDDMTPTVNSPAAVKAAGLYADLLNNHGIPGSVSAGYDDVVVAMQQGNVPMVVEGAPLAGRILDPELSKVVGKVGFAPPPGGPAGQFAPFTAQGYVVGAASRNVDAAKAFVLWVTSRDTVLDIAANSTFLAVTRSSVWSHPAFVKAHGYDFGYGMSFTEAYSKALELGEPNYRLPIPEFREMGDRVGLALQQVVTGEKSAREALDDAQADVEKLLKRAGYLK</sequence>
<comment type="caution">
    <text evidence="5">The sequence shown here is derived from an EMBL/GenBank/DDBJ whole genome shotgun (WGS) entry which is preliminary data.</text>
</comment>
<evidence type="ECO:0008006" key="7">
    <source>
        <dbReference type="Google" id="ProtNLM"/>
    </source>
</evidence>
<dbReference type="Proteomes" id="UP000249299">
    <property type="component" value="Unassembled WGS sequence"/>
</dbReference>
<dbReference type="SUPFAM" id="SSF53850">
    <property type="entry name" value="Periplasmic binding protein-like II"/>
    <property type="match status" value="1"/>
</dbReference>
<evidence type="ECO:0000313" key="6">
    <source>
        <dbReference type="Proteomes" id="UP000249299"/>
    </source>
</evidence>
<name>A0A327K296_9HYPH</name>
<evidence type="ECO:0000256" key="1">
    <source>
        <dbReference type="ARBA" id="ARBA00004418"/>
    </source>
</evidence>
<keyword evidence="3" id="KW-0574">Periplasm</keyword>
<evidence type="ECO:0000256" key="4">
    <source>
        <dbReference type="SAM" id="SignalP"/>
    </source>
</evidence>
<dbReference type="Pfam" id="PF01547">
    <property type="entry name" value="SBP_bac_1"/>
    <property type="match status" value="1"/>
</dbReference>
<gene>
    <name evidence="5" type="ORF">CH339_02335</name>
</gene>
<keyword evidence="6" id="KW-1185">Reference proteome</keyword>
<dbReference type="OrthoDB" id="9811951at2"/>
<evidence type="ECO:0000256" key="3">
    <source>
        <dbReference type="ARBA" id="ARBA00022764"/>
    </source>
</evidence>
<keyword evidence="4" id="KW-0732">Signal</keyword>
<dbReference type="CDD" id="cd13585">
    <property type="entry name" value="PBP2_TMBP_like"/>
    <property type="match status" value="1"/>
</dbReference>
<accession>A0A327K296</accession>
<dbReference type="PANTHER" id="PTHR43649">
    <property type="entry name" value="ARABINOSE-BINDING PROTEIN-RELATED"/>
    <property type="match status" value="1"/>
</dbReference>
<evidence type="ECO:0000313" key="5">
    <source>
        <dbReference type="EMBL" id="RAI29508.1"/>
    </source>
</evidence>
<organism evidence="5 6">
    <name type="scientific">Rhodobium orientis</name>
    <dbReference type="NCBI Taxonomy" id="34017"/>
    <lineage>
        <taxon>Bacteria</taxon>
        <taxon>Pseudomonadati</taxon>
        <taxon>Pseudomonadota</taxon>
        <taxon>Alphaproteobacteria</taxon>
        <taxon>Hyphomicrobiales</taxon>
        <taxon>Rhodobiaceae</taxon>
        <taxon>Rhodobium</taxon>
    </lineage>
</organism>